<feature type="domain" description="S1 motif" evidence="10">
    <location>
        <begin position="644"/>
        <end position="725"/>
    </location>
</feature>
<dbReference type="GO" id="GO:0006402">
    <property type="term" value="P:mRNA catabolic process"/>
    <property type="evidence" value="ECO:0007669"/>
    <property type="project" value="TreeGrafter"/>
</dbReference>
<protein>
    <recommendedName>
        <fullName evidence="8">Ribonuclease R</fullName>
        <shortName evidence="8">RNase R</shortName>
        <ecNumber evidence="8">3.1.13.1</ecNumber>
    </recommendedName>
</protein>
<dbReference type="EMBL" id="MSLT01000012">
    <property type="protein sequence ID" value="OUD14626.1"/>
    <property type="molecule type" value="Genomic_DNA"/>
</dbReference>
<keyword evidence="4 8" id="KW-0540">Nuclease</keyword>
<keyword evidence="7 8" id="KW-0694">RNA-binding</keyword>
<dbReference type="EC" id="3.1.13.1" evidence="8"/>
<comment type="function">
    <text evidence="8">3'-5' exoribonuclease that releases 5'-nucleoside monophosphates and is involved in maturation of structured RNAs.</text>
</comment>
<dbReference type="PANTHER" id="PTHR23355:SF9">
    <property type="entry name" value="DIS3-LIKE EXONUCLEASE 2"/>
    <property type="match status" value="1"/>
</dbReference>
<dbReference type="PROSITE" id="PS50126">
    <property type="entry name" value="S1"/>
    <property type="match status" value="1"/>
</dbReference>
<dbReference type="InterPro" id="IPR040476">
    <property type="entry name" value="CSD2"/>
</dbReference>
<reference evidence="11 12" key="1">
    <citation type="submission" date="2016-12" db="EMBL/GenBank/DDBJ databases">
        <title>Thioflexothrix psekupsii D3 genome sequencing and assembly.</title>
        <authorList>
            <person name="Fomenkov A."/>
            <person name="Vincze T."/>
            <person name="Grabovich M."/>
            <person name="Anton B.P."/>
            <person name="Dubinina G."/>
            <person name="Orlova M."/>
            <person name="Belousova E."/>
            <person name="Roberts R.J."/>
        </authorList>
    </citation>
    <scope>NUCLEOTIDE SEQUENCE [LARGE SCALE GENOMIC DNA]</scope>
    <source>
        <strain evidence="11">D3</strain>
    </source>
</reference>
<name>A0A251X9E5_9GAMM</name>
<dbReference type="SMART" id="SM00316">
    <property type="entry name" value="S1"/>
    <property type="match status" value="1"/>
</dbReference>
<dbReference type="InterPro" id="IPR001900">
    <property type="entry name" value="RNase_II/R"/>
</dbReference>
<dbReference type="AlphaFoldDB" id="A0A251X9E5"/>
<keyword evidence="5 8" id="KW-0378">Hydrolase</keyword>
<dbReference type="InterPro" id="IPR022966">
    <property type="entry name" value="RNase_II/R_CS"/>
</dbReference>
<dbReference type="InterPro" id="IPR004476">
    <property type="entry name" value="RNase_II/RNase_R"/>
</dbReference>
<accession>A0A251X9E5</accession>
<keyword evidence="9" id="KW-0175">Coiled coil</keyword>
<evidence type="ECO:0000256" key="4">
    <source>
        <dbReference type="ARBA" id="ARBA00022722"/>
    </source>
</evidence>
<comment type="subcellular location">
    <subcellularLocation>
        <location evidence="2 8">Cytoplasm</location>
    </subcellularLocation>
</comment>
<evidence type="ECO:0000256" key="8">
    <source>
        <dbReference type="HAMAP-Rule" id="MF_01895"/>
    </source>
</evidence>
<keyword evidence="12" id="KW-1185">Reference proteome</keyword>
<sequence>MLPDVDPFLSREQEKYEKPIPSREFIMMRLAHVGVPMTLPMIADDLKLHGEEQLEALRRRLRAMEREGQVIRNRRGGYGLAEKMDLVRGRIIAHPEGFGFLVPDDGSDDLYLPEAQMRSLLHGDRVLVSPAGLDRRGRREAVLVDVLERHNSDVIGRFFNKGGVCFVEPNNRRLHQDIVVATESCRHVESGQIVVVRLTQQPTKNRPPFGEIVQVVGEHRAPGMEIDIAIRSHELPHEWPEEVLQELPKLSLDISDTIPDRFVEGRPCQRENMRHLPFVTIDGEDSRDFDDAVYCEPRGKGWRLRVAIADVSAYVKPGTALDEHAKKRGNSVYFPNRVIPMLPEILSNELCSLNPHVDRLALVCDMQIDCYGNVRKTQFFEAVICSSARLTYTQVAKVLAGETDQFPYPELLPHIDHLHQLFRLLLKRRQRRGAIEFETTETRIIFDEQQKIQEIVAVTRNDAHRLIEEMMLAANVATADFLVEREMPLLFRNHEGPNAEKLTDLRQFLGGLALRLAGKDAPTALHYAKLVERIQDRPDKQLIQTVLLRSLRMAFYSPINLGHFGLAYPAYTHFTSPIRRYPDLLVHRAIKHCLREKTPEKFNYAQHELESLGEHCSMTERRADEATRDAIDWLKCDFMRDKVGQIYEGMVYSVTSFGLFVQLDGIFIEGLLHVTALRNDYYHFDPARHCLYGERSGTIYRLSDRLKVRVMRVDVDERKIDFELVS</sequence>
<keyword evidence="3 8" id="KW-0963">Cytoplasm</keyword>
<dbReference type="Proteomes" id="UP000194798">
    <property type="component" value="Unassembled WGS sequence"/>
</dbReference>
<evidence type="ECO:0000256" key="7">
    <source>
        <dbReference type="ARBA" id="ARBA00022884"/>
    </source>
</evidence>
<dbReference type="GO" id="GO:0005829">
    <property type="term" value="C:cytosol"/>
    <property type="evidence" value="ECO:0007669"/>
    <property type="project" value="UniProtKB-ARBA"/>
</dbReference>
<evidence type="ECO:0000259" key="10">
    <source>
        <dbReference type="PROSITE" id="PS50126"/>
    </source>
</evidence>
<evidence type="ECO:0000256" key="5">
    <source>
        <dbReference type="ARBA" id="ARBA00022801"/>
    </source>
</evidence>
<gene>
    <name evidence="8" type="primary">rnr</name>
    <name evidence="11" type="ORF">TPSD3_05205</name>
</gene>
<comment type="caution">
    <text evidence="11">The sequence shown here is derived from an EMBL/GenBank/DDBJ whole genome shotgun (WGS) entry which is preliminary data.</text>
</comment>
<dbReference type="InterPro" id="IPR013223">
    <property type="entry name" value="RNase_B_OB_dom"/>
</dbReference>
<dbReference type="GO" id="GO:0008859">
    <property type="term" value="F:exoribonuclease II activity"/>
    <property type="evidence" value="ECO:0007669"/>
    <property type="project" value="UniProtKB-UniRule"/>
</dbReference>
<dbReference type="SUPFAM" id="SSF50249">
    <property type="entry name" value="Nucleic acid-binding proteins"/>
    <property type="match status" value="4"/>
</dbReference>
<dbReference type="Pfam" id="PF17876">
    <property type="entry name" value="CSD2"/>
    <property type="match status" value="1"/>
</dbReference>
<comment type="similarity">
    <text evidence="8">Belongs to the RNR ribonuclease family. RNase R subfamily.</text>
</comment>
<dbReference type="InterPro" id="IPR011805">
    <property type="entry name" value="RNase_R"/>
</dbReference>
<keyword evidence="6 8" id="KW-0269">Exonuclease</keyword>
<dbReference type="Gene3D" id="2.40.50.140">
    <property type="entry name" value="Nucleic acid-binding proteins"/>
    <property type="match status" value="2"/>
</dbReference>
<dbReference type="NCBIfam" id="TIGR00358">
    <property type="entry name" value="3_prime_RNase"/>
    <property type="match status" value="1"/>
</dbReference>
<evidence type="ECO:0000256" key="1">
    <source>
        <dbReference type="ARBA" id="ARBA00001849"/>
    </source>
</evidence>
<comment type="catalytic activity">
    <reaction evidence="1 8">
        <text>Exonucleolytic cleavage in the 3'- to 5'-direction to yield nucleoside 5'-phosphates.</text>
        <dbReference type="EC" id="3.1.13.1"/>
    </reaction>
</comment>
<evidence type="ECO:0000256" key="9">
    <source>
        <dbReference type="SAM" id="Coils"/>
    </source>
</evidence>
<organism evidence="11 12">
    <name type="scientific">Thioflexithrix psekupsensis</name>
    <dbReference type="NCBI Taxonomy" id="1570016"/>
    <lineage>
        <taxon>Bacteria</taxon>
        <taxon>Pseudomonadati</taxon>
        <taxon>Pseudomonadota</taxon>
        <taxon>Gammaproteobacteria</taxon>
        <taxon>Thiotrichales</taxon>
        <taxon>Thioflexithrix</taxon>
    </lineage>
</organism>
<dbReference type="InterPro" id="IPR012340">
    <property type="entry name" value="NA-bd_OB-fold"/>
</dbReference>
<dbReference type="Pfam" id="PF00773">
    <property type="entry name" value="RNB"/>
    <property type="match status" value="1"/>
</dbReference>
<dbReference type="Pfam" id="PF08206">
    <property type="entry name" value="OB_RNB"/>
    <property type="match status" value="1"/>
</dbReference>
<dbReference type="NCBIfam" id="TIGR02063">
    <property type="entry name" value="RNase_R"/>
    <property type="match status" value="1"/>
</dbReference>
<evidence type="ECO:0000313" key="11">
    <source>
        <dbReference type="EMBL" id="OUD14626.1"/>
    </source>
</evidence>
<evidence type="ECO:0000256" key="6">
    <source>
        <dbReference type="ARBA" id="ARBA00022839"/>
    </source>
</evidence>
<dbReference type="InterPro" id="IPR050180">
    <property type="entry name" value="RNR_Ribonuclease"/>
</dbReference>
<dbReference type="InterPro" id="IPR003029">
    <property type="entry name" value="S1_domain"/>
</dbReference>
<dbReference type="CDD" id="cd04471">
    <property type="entry name" value="S1_RNase_R"/>
    <property type="match status" value="1"/>
</dbReference>
<evidence type="ECO:0000256" key="2">
    <source>
        <dbReference type="ARBA" id="ARBA00004496"/>
    </source>
</evidence>
<dbReference type="HAMAP" id="MF_01895">
    <property type="entry name" value="RNase_R"/>
    <property type="match status" value="1"/>
</dbReference>
<evidence type="ECO:0000313" key="12">
    <source>
        <dbReference type="Proteomes" id="UP000194798"/>
    </source>
</evidence>
<dbReference type="PANTHER" id="PTHR23355">
    <property type="entry name" value="RIBONUCLEASE"/>
    <property type="match status" value="1"/>
</dbReference>
<feature type="coiled-coil region" evidence="9">
    <location>
        <begin position="47"/>
        <end position="74"/>
    </location>
</feature>
<dbReference type="Pfam" id="PF08461">
    <property type="entry name" value="WHD_RNase_R"/>
    <property type="match status" value="1"/>
</dbReference>
<proteinExistence type="inferred from homology"/>
<dbReference type="GO" id="GO:0003723">
    <property type="term" value="F:RNA binding"/>
    <property type="evidence" value="ECO:0007669"/>
    <property type="project" value="UniProtKB-UniRule"/>
</dbReference>
<evidence type="ECO:0000256" key="3">
    <source>
        <dbReference type="ARBA" id="ARBA00022490"/>
    </source>
</evidence>
<dbReference type="InterPro" id="IPR011129">
    <property type="entry name" value="CSD"/>
</dbReference>
<dbReference type="Pfam" id="PF00575">
    <property type="entry name" value="S1"/>
    <property type="match status" value="1"/>
</dbReference>
<dbReference type="SMART" id="SM00955">
    <property type="entry name" value="RNB"/>
    <property type="match status" value="1"/>
</dbReference>
<dbReference type="PROSITE" id="PS01175">
    <property type="entry name" value="RIBONUCLEASE_II"/>
    <property type="match status" value="1"/>
</dbReference>
<dbReference type="SMART" id="SM00357">
    <property type="entry name" value="CSP"/>
    <property type="match status" value="1"/>
</dbReference>
<dbReference type="InterPro" id="IPR013668">
    <property type="entry name" value="RNase_R_HTH_12"/>
</dbReference>